<protein>
    <recommendedName>
        <fullName evidence="8">Ion-translocating oxidoreductase complex subunit A</fullName>
        <ecNumber evidence="8">7.-.-.-</ecNumber>
    </recommendedName>
    <alternativeName>
        <fullName evidence="8">Rnf electron transport complex subunit A</fullName>
    </alternativeName>
</protein>
<dbReference type="GO" id="GO:0012505">
    <property type="term" value="C:endomembrane system"/>
    <property type="evidence" value="ECO:0007669"/>
    <property type="project" value="UniProtKB-SubCell"/>
</dbReference>
<gene>
    <name evidence="8" type="primary">rnfA</name>
    <name evidence="9" type="ORF">JM64_01325</name>
</gene>
<evidence type="ECO:0000256" key="3">
    <source>
        <dbReference type="ARBA" id="ARBA00022692"/>
    </source>
</evidence>
<feature type="transmembrane region" description="Helical" evidence="8">
    <location>
        <begin position="132"/>
        <end position="152"/>
    </location>
</feature>
<dbReference type="InterPro" id="IPR050133">
    <property type="entry name" value="NqrDE/RnfAE_oxidrdctase"/>
</dbReference>
<dbReference type="PIRSF" id="PIRSF006102">
    <property type="entry name" value="NQR_DE"/>
    <property type="match status" value="1"/>
</dbReference>
<organism evidence="9 10">
    <name type="scientific">Fervidobacterium pennivorans</name>
    <dbReference type="NCBI Taxonomy" id="93466"/>
    <lineage>
        <taxon>Bacteria</taxon>
        <taxon>Thermotogati</taxon>
        <taxon>Thermotogota</taxon>
        <taxon>Thermotogae</taxon>
        <taxon>Thermotogales</taxon>
        <taxon>Fervidobacteriaceae</taxon>
        <taxon>Fervidobacterium</taxon>
    </lineage>
</organism>
<evidence type="ECO:0000256" key="1">
    <source>
        <dbReference type="ARBA" id="ARBA00004127"/>
    </source>
</evidence>
<feature type="transmembrane region" description="Helical" evidence="8">
    <location>
        <begin position="101"/>
        <end position="120"/>
    </location>
</feature>
<dbReference type="InterPro" id="IPR003667">
    <property type="entry name" value="NqrDE/RnfAE"/>
</dbReference>
<dbReference type="NCBIfam" id="TIGR01943">
    <property type="entry name" value="rnfA"/>
    <property type="match status" value="1"/>
</dbReference>
<comment type="function">
    <text evidence="8">Part of a membrane-bound complex that couples electron transfer with translocation of ions across the membrane.</text>
</comment>
<dbReference type="HAMAP" id="MF_00459">
    <property type="entry name" value="RsxA_RnfA"/>
    <property type="match status" value="1"/>
</dbReference>
<evidence type="ECO:0000256" key="4">
    <source>
        <dbReference type="ARBA" id="ARBA00022967"/>
    </source>
</evidence>
<evidence type="ECO:0000313" key="10">
    <source>
        <dbReference type="Proteomes" id="UP000077096"/>
    </source>
</evidence>
<sequence length="190" mass="21001">MKLFLILLSAMLVNNYVFVRFLGICPFLGVSKKTSTAIGMGLAVIFVLVMSSAISWGLDLLLIKLQLEFLRTIVFILVIATFVQFVEAFLKKNNPSLYEALGIYLPLITTNCIILGIAIVNSLSKYTFFEAIFNALGAGLGFLLALVIFSGIRERLELYDVPRPFLNLPISMITASLLSLAFMGFQGMIK</sequence>
<dbReference type="PANTHER" id="PTHR30335:SF0">
    <property type="entry name" value="ION-TRANSLOCATING OXIDOREDUCTASE COMPLEX SUBUNIT A"/>
    <property type="match status" value="1"/>
</dbReference>
<feature type="transmembrane region" description="Helical" evidence="8">
    <location>
        <begin position="164"/>
        <end position="185"/>
    </location>
</feature>
<dbReference type="KEGG" id="fng:JM64_01325"/>
<dbReference type="GO" id="GO:0005886">
    <property type="term" value="C:plasma membrane"/>
    <property type="evidence" value="ECO:0007669"/>
    <property type="project" value="UniProtKB-SubCell"/>
</dbReference>
<keyword evidence="4 8" id="KW-1278">Translocase</keyword>
<comment type="similarity">
    <text evidence="8">Belongs to the NqrDE/RnfAE family.</text>
</comment>
<evidence type="ECO:0000256" key="2">
    <source>
        <dbReference type="ARBA" id="ARBA00022448"/>
    </source>
</evidence>
<keyword evidence="5 8" id="KW-0249">Electron transport</keyword>
<dbReference type="EMBL" id="CP011393">
    <property type="protein sequence ID" value="ANE40803.1"/>
    <property type="molecule type" value="Genomic_DNA"/>
</dbReference>
<comment type="caution">
    <text evidence="8">Lacks conserved residue(s) required for the propagation of feature annotation.</text>
</comment>
<dbReference type="InterPro" id="IPR011293">
    <property type="entry name" value="Ion_transpt_RnfA/RsxA"/>
</dbReference>
<evidence type="ECO:0000256" key="5">
    <source>
        <dbReference type="ARBA" id="ARBA00022982"/>
    </source>
</evidence>
<feature type="transmembrane region" description="Helical" evidence="8">
    <location>
        <begin position="37"/>
        <end position="62"/>
    </location>
</feature>
<proteinExistence type="inferred from homology"/>
<keyword evidence="2 8" id="KW-0813">Transport</keyword>
<evidence type="ECO:0000256" key="7">
    <source>
        <dbReference type="ARBA" id="ARBA00023136"/>
    </source>
</evidence>
<dbReference type="AlphaFoldDB" id="A0A172T1S7"/>
<dbReference type="OrthoDB" id="9803631at2"/>
<dbReference type="Pfam" id="PF02508">
    <property type="entry name" value="Rnf-Nqr"/>
    <property type="match status" value="1"/>
</dbReference>
<evidence type="ECO:0000256" key="6">
    <source>
        <dbReference type="ARBA" id="ARBA00022989"/>
    </source>
</evidence>
<keyword evidence="3 8" id="KW-0812">Transmembrane</keyword>
<dbReference type="Proteomes" id="UP000077096">
    <property type="component" value="Chromosome"/>
</dbReference>
<reference evidence="9 10" key="1">
    <citation type="submission" date="2014-08" db="EMBL/GenBank/DDBJ databases">
        <title>Fervidobacterium pennivorans DYC genome.</title>
        <authorList>
            <person name="Wushke S."/>
        </authorList>
    </citation>
    <scope>NUCLEOTIDE SEQUENCE [LARGE SCALE GENOMIC DNA]</scope>
    <source>
        <strain evidence="9 10">DYC</strain>
    </source>
</reference>
<keyword evidence="7 8" id="KW-0472">Membrane</keyword>
<name>A0A172T1S7_FERPE</name>
<comment type="subunit">
    <text evidence="8">The complex is composed of six subunits: RnfA, RnfB, RnfC, RnfD, RnfE and RnfG.</text>
</comment>
<comment type="subcellular location">
    <subcellularLocation>
        <location evidence="8">Cell membrane</location>
        <topology evidence="8">Multi-pass membrane protein</topology>
    </subcellularLocation>
    <subcellularLocation>
        <location evidence="1">Endomembrane system</location>
        <topology evidence="1">Multi-pass membrane protein</topology>
    </subcellularLocation>
</comment>
<feature type="transmembrane region" description="Helical" evidence="8">
    <location>
        <begin position="69"/>
        <end position="89"/>
    </location>
</feature>
<accession>A0A172T1S7</accession>
<keyword evidence="8" id="KW-1003">Cell membrane</keyword>
<dbReference type="PANTHER" id="PTHR30335">
    <property type="entry name" value="INTEGRAL MEMBRANE PROTEIN OF SOXR-REDUCING COMPLEX"/>
    <property type="match status" value="1"/>
</dbReference>
<keyword evidence="6 8" id="KW-1133">Transmembrane helix</keyword>
<evidence type="ECO:0000256" key="8">
    <source>
        <dbReference type="HAMAP-Rule" id="MF_00459"/>
    </source>
</evidence>
<dbReference type="GO" id="GO:0022900">
    <property type="term" value="P:electron transport chain"/>
    <property type="evidence" value="ECO:0007669"/>
    <property type="project" value="UniProtKB-UniRule"/>
</dbReference>
<dbReference type="EC" id="7.-.-.-" evidence="8"/>
<dbReference type="PATRIC" id="fig|93466.3.peg.304"/>
<evidence type="ECO:0000313" key="9">
    <source>
        <dbReference type="EMBL" id="ANE40803.1"/>
    </source>
</evidence>